<dbReference type="OrthoDB" id="6152551at2759"/>
<feature type="compositionally biased region" description="Basic residues" evidence="1">
    <location>
        <begin position="120"/>
        <end position="137"/>
    </location>
</feature>
<dbReference type="AlphaFoldDB" id="A0A3S1B5J0"/>
<comment type="caution">
    <text evidence="2">The sequence shown here is derived from an EMBL/GenBank/DDBJ whole genome shotgun (WGS) entry which is preliminary data.</text>
</comment>
<accession>A0A3S1B5J0</accession>
<reference evidence="2 3" key="1">
    <citation type="submission" date="2019-01" db="EMBL/GenBank/DDBJ databases">
        <title>A draft genome assembly of the solar-powered sea slug Elysia chlorotica.</title>
        <authorList>
            <person name="Cai H."/>
            <person name="Li Q."/>
            <person name="Fang X."/>
            <person name="Li J."/>
            <person name="Curtis N.E."/>
            <person name="Altenburger A."/>
            <person name="Shibata T."/>
            <person name="Feng M."/>
            <person name="Maeda T."/>
            <person name="Schwartz J.A."/>
            <person name="Shigenobu S."/>
            <person name="Lundholm N."/>
            <person name="Nishiyama T."/>
            <person name="Yang H."/>
            <person name="Hasebe M."/>
            <person name="Li S."/>
            <person name="Pierce S.K."/>
            <person name="Wang J."/>
        </authorList>
    </citation>
    <scope>NUCLEOTIDE SEQUENCE [LARGE SCALE GENOMIC DNA]</scope>
    <source>
        <strain evidence="2">EC2010</strain>
        <tissue evidence="2">Whole organism of an adult</tissue>
    </source>
</reference>
<protein>
    <submittedName>
        <fullName evidence="2">Uncharacterized protein</fullName>
    </submittedName>
</protein>
<gene>
    <name evidence="2" type="ORF">EGW08_011849</name>
</gene>
<dbReference type="Proteomes" id="UP000271974">
    <property type="component" value="Unassembled WGS sequence"/>
</dbReference>
<dbReference type="EMBL" id="RQTK01000394">
    <property type="protein sequence ID" value="RUS80384.1"/>
    <property type="molecule type" value="Genomic_DNA"/>
</dbReference>
<proteinExistence type="predicted"/>
<organism evidence="2 3">
    <name type="scientific">Elysia chlorotica</name>
    <name type="common">Eastern emerald elysia</name>
    <name type="synonym">Sea slug</name>
    <dbReference type="NCBI Taxonomy" id="188477"/>
    <lineage>
        <taxon>Eukaryota</taxon>
        <taxon>Metazoa</taxon>
        <taxon>Spiralia</taxon>
        <taxon>Lophotrochozoa</taxon>
        <taxon>Mollusca</taxon>
        <taxon>Gastropoda</taxon>
        <taxon>Heterobranchia</taxon>
        <taxon>Euthyneura</taxon>
        <taxon>Panpulmonata</taxon>
        <taxon>Sacoglossa</taxon>
        <taxon>Placobranchoidea</taxon>
        <taxon>Plakobranchidae</taxon>
        <taxon>Elysia</taxon>
    </lineage>
</organism>
<name>A0A3S1B5J0_ELYCH</name>
<evidence type="ECO:0000256" key="1">
    <source>
        <dbReference type="SAM" id="MobiDB-lite"/>
    </source>
</evidence>
<keyword evidence="3" id="KW-1185">Reference proteome</keyword>
<feature type="region of interest" description="Disordered" evidence="1">
    <location>
        <begin position="109"/>
        <end position="148"/>
    </location>
</feature>
<evidence type="ECO:0000313" key="2">
    <source>
        <dbReference type="EMBL" id="RUS80384.1"/>
    </source>
</evidence>
<evidence type="ECO:0000313" key="3">
    <source>
        <dbReference type="Proteomes" id="UP000271974"/>
    </source>
</evidence>
<sequence>MNLTPDQYARVALNLLNPRTPEERVCIAAQQMRHPCRFLLAVQYVMPNLETELGIEALVVEPTIPDRCKEKTKNMNLTPDQYARVALNLLNPRHVSTITAMTVRKNQSLLPVEERERGNRSRSRPMGKGKAAARKPRQSQSSNVEVAPAVARDKEVSELFYGTSARGWVIADPLQATERSFHFRGNCGSKLNNLDETSKALAFFFASLDELKKNVMNQLLVGSGQIPPETDMLNFFTCPHEQRWPSIHCMDALGVRRNGDGKMESVQKKGSILDLLKELKSDINEPTRGTSFIQHLFTAYRQYAQFKSCRMNSEEDDVEIRIPMKFHPAPVHGQLAVRPVQILPHES</sequence>